<feature type="compositionally biased region" description="Basic and acidic residues" evidence="5">
    <location>
        <begin position="223"/>
        <end position="235"/>
    </location>
</feature>
<dbReference type="GO" id="GO:0003729">
    <property type="term" value="F:mRNA binding"/>
    <property type="evidence" value="ECO:0007669"/>
    <property type="project" value="TreeGrafter"/>
</dbReference>
<evidence type="ECO:0000313" key="8">
    <source>
        <dbReference type="Proteomes" id="UP000803884"/>
    </source>
</evidence>
<accession>A0AB34KL53</accession>
<dbReference type="GO" id="GO:0005737">
    <property type="term" value="C:cytoplasm"/>
    <property type="evidence" value="ECO:0007669"/>
    <property type="project" value="TreeGrafter"/>
</dbReference>
<dbReference type="CDD" id="cd12455">
    <property type="entry name" value="RRM_like_Smg4_UPF3"/>
    <property type="match status" value="1"/>
</dbReference>
<reference evidence="7 8" key="1">
    <citation type="journal article" date="2020" name="Microbiol. Resour. Announc.">
        <title>Draft Genome Sequence of a Cladosporium Species Isolated from the Mesophotic Ascidian Didemnum maculosum.</title>
        <authorList>
            <person name="Gioti A."/>
            <person name="Siaperas R."/>
            <person name="Nikolaivits E."/>
            <person name="Le Goff G."/>
            <person name="Ouazzani J."/>
            <person name="Kotoulas G."/>
            <person name="Topakas E."/>
        </authorList>
    </citation>
    <scope>NUCLEOTIDE SEQUENCE [LARGE SCALE GENOMIC DNA]</scope>
    <source>
        <strain evidence="7 8">TM138-S3</strain>
    </source>
</reference>
<proteinExistence type="inferred from homology"/>
<feature type="compositionally biased region" description="Basic and acidic residues" evidence="5">
    <location>
        <begin position="354"/>
        <end position="365"/>
    </location>
</feature>
<comment type="similarity">
    <text evidence="2">Belongs to the RENT3 family.</text>
</comment>
<dbReference type="GO" id="GO:0045727">
    <property type="term" value="P:positive regulation of translation"/>
    <property type="evidence" value="ECO:0007669"/>
    <property type="project" value="TreeGrafter"/>
</dbReference>
<evidence type="ECO:0000313" key="7">
    <source>
        <dbReference type="EMBL" id="KAL1584028.1"/>
    </source>
</evidence>
<feature type="compositionally biased region" description="Low complexity" evidence="5">
    <location>
        <begin position="274"/>
        <end position="298"/>
    </location>
</feature>
<protein>
    <recommendedName>
        <fullName evidence="6">UPF3 domain-containing protein</fullName>
    </recommendedName>
</protein>
<dbReference type="InterPro" id="IPR005120">
    <property type="entry name" value="UPF3_dom"/>
</dbReference>
<dbReference type="PANTHER" id="PTHR13112">
    <property type="entry name" value="UPF3 REGULATOR OF NONSENSE TRANSCRIPTS-LIKE PROTEIN"/>
    <property type="match status" value="1"/>
</dbReference>
<comment type="caution">
    <text evidence="7">The sequence shown here is derived from an EMBL/GenBank/DDBJ whole genome shotgun (WGS) entry which is preliminary data.</text>
</comment>
<feature type="compositionally biased region" description="Basic and acidic residues" evidence="5">
    <location>
        <begin position="251"/>
        <end position="267"/>
    </location>
</feature>
<dbReference type="AlphaFoldDB" id="A0AB34KL53"/>
<comment type="subcellular location">
    <subcellularLocation>
        <location evidence="1">Nucleus</location>
    </subcellularLocation>
</comment>
<keyword evidence="4" id="KW-0539">Nucleus</keyword>
<evidence type="ECO:0000259" key="6">
    <source>
        <dbReference type="Pfam" id="PF03467"/>
    </source>
</evidence>
<dbReference type="InterPro" id="IPR039722">
    <property type="entry name" value="Upf3"/>
</dbReference>
<dbReference type="RefSeq" id="XP_069227134.1">
    <property type="nucleotide sequence ID" value="XM_069376726.1"/>
</dbReference>
<dbReference type="PANTHER" id="PTHR13112:SF0">
    <property type="entry name" value="FI21285P1"/>
    <property type="match status" value="1"/>
</dbReference>
<feature type="compositionally biased region" description="Basic and acidic residues" evidence="5">
    <location>
        <begin position="190"/>
        <end position="199"/>
    </location>
</feature>
<evidence type="ECO:0000256" key="5">
    <source>
        <dbReference type="SAM" id="MobiDB-lite"/>
    </source>
</evidence>
<feature type="region of interest" description="Disordered" evidence="5">
    <location>
        <begin position="185"/>
        <end position="433"/>
    </location>
</feature>
<feature type="compositionally biased region" description="Low complexity" evidence="5">
    <location>
        <begin position="306"/>
        <end position="352"/>
    </location>
</feature>
<name>A0AB34KL53_9PEZI</name>
<dbReference type="SUPFAM" id="SSF54928">
    <property type="entry name" value="RNA-binding domain, RBD"/>
    <property type="match status" value="2"/>
</dbReference>
<feature type="region of interest" description="Disordered" evidence="5">
    <location>
        <begin position="1"/>
        <end position="42"/>
    </location>
</feature>
<dbReference type="InterPro" id="IPR012677">
    <property type="entry name" value="Nucleotide-bd_a/b_plait_sf"/>
</dbReference>
<dbReference type="EMBL" id="JAAQHG020000029">
    <property type="protein sequence ID" value="KAL1584028.1"/>
    <property type="molecule type" value="Genomic_DNA"/>
</dbReference>
<dbReference type="GO" id="GO:0005730">
    <property type="term" value="C:nucleolus"/>
    <property type="evidence" value="ECO:0007669"/>
    <property type="project" value="TreeGrafter"/>
</dbReference>
<sequence length="560" mass="57474">MPPKVLQKSSNPTPSSSGGGGGVLPIPASARAPPPPKPPTARLKLEIRRLPPGLTLSEFEETLGDDWKLNAGRVDWREFRAGKPKSAHKMPELGRCYVHVLNETLVREFEARFLAVAFRDKAGTWKGVGAAPTLGFAMNQRVPLAQGRQRPRADNRQGTIDQDAEYMAFLEAETQPIPKAAAIDSAGAGGEKKDEDGGKVKSTPLIEDLRERKANKAKAAASKAEKAERKGKGDGKGQQADEGNAKAAGGKKGEKGKQQEQNAKEGGKGGSKQGGKQAQNAAAATAASSNASQKAAQTPAKGKRGAGQQNAKAAANNAAAAQPQQQQQQQQNPPANQAGQRGQAQRQRGNNAEGIKKMLQKDLGIRPKAAGNQQSGGAGEKAANDTNNNKQPPTQPKNSSPAPQSNKQQQNQQNQQQSTGPPKAYLKHANPSQGMTEILIQQALAQFGEMNNVTIDPRKGTAIAVFKTQEGLKKAVEAKKVPVAKGAVEVIEFRDRGAGGGGGGGSSGGGGGGGSGGGGGGGRGGFRGGRGGRRGQANNAGGGNAGANAAKGGAQTAPAG</sequence>
<organism evidence="7 8">
    <name type="scientific">Cladosporium halotolerans</name>
    <dbReference type="NCBI Taxonomy" id="1052096"/>
    <lineage>
        <taxon>Eukaryota</taxon>
        <taxon>Fungi</taxon>
        <taxon>Dikarya</taxon>
        <taxon>Ascomycota</taxon>
        <taxon>Pezizomycotina</taxon>
        <taxon>Dothideomycetes</taxon>
        <taxon>Dothideomycetidae</taxon>
        <taxon>Cladosporiales</taxon>
        <taxon>Cladosporiaceae</taxon>
        <taxon>Cladosporium</taxon>
    </lineage>
</organism>
<evidence type="ECO:0000256" key="1">
    <source>
        <dbReference type="ARBA" id="ARBA00004123"/>
    </source>
</evidence>
<evidence type="ECO:0000256" key="3">
    <source>
        <dbReference type="ARBA" id="ARBA00023161"/>
    </source>
</evidence>
<feature type="compositionally biased region" description="Gly residues" evidence="5">
    <location>
        <begin position="498"/>
        <end position="529"/>
    </location>
</feature>
<evidence type="ECO:0000256" key="4">
    <source>
        <dbReference type="ARBA" id="ARBA00023242"/>
    </source>
</evidence>
<keyword evidence="3" id="KW-0866">Nonsense-mediated mRNA decay</keyword>
<dbReference type="InterPro" id="IPR035979">
    <property type="entry name" value="RBD_domain_sf"/>
</dbReference>
<keyword evidence="8" id="KW-1185">Reference proteome</keyword>
<dbReference type="GO" id="GO:0000184">
    <property type="term" value="P:nuclear-transcribed mRNA catabolic process, nonsense-mediated decay"/>
    <property type="evidence" value="ECO:0007669"/>
    <property type="project" value="UniProtKB-KW"/>
</dbReference>
<dbReference type="Gene3D" id="3.30.70.330">
    <property type="match status" value="2"/>
</dbReference>
<dbReference type="CDD" id="cd00590">
    <property type="entry name" value="RRM_SF"/>
    <property type="match status" value="1"/>
</dbReference>
<dbReference type="Pfam" id="PF03467">
    <property type="entry name" value="Smg4_UPF3"/>
    <property type="match status" value="1"/>
</dbReference>
<dbReference type="GeneID" id="96009564"/>
<feature type="compositionally biased region" description="Low complexity" evidence="5">
    <location>
        <begin position="386"/>
        <end position="422"/>
    </location>
</feature>
<evidence type="ECO:0000256" key="2">
    <source>
        <dbReference type="ARBA" id="ARBA00005991"/>
    </source>
</evidence>
<feature type="domain" description="UPF3" evidence="6">
    <location>
        <begin position="42"/>
        <end position="214"/>
    </location>
</feature>
<feature type="region of interest" description="Disordered" evidence="5">
    <location>
        <begin position="493"/>
        <end position="560"/>
    </location>
</feature>
<dbReference type="Proteomes" id="UP000803884">
    <property type="component" value="Unassembled WGS sequence"/>
</dbReference>
<gene>
    <name evidence="7" type="ORF">WHR41_08122</name>
</gene>